<accession>A0A0E9SPC0</accession>
<evidence type="ECO:0000313" key="1">
    <source>
        <dbReference type="EMBL" id="JAH42510.1"/>
    </source>
</evidence>
<proteinExistence type="predicted"/>
<name>A0A0E9SPC0_ANGAN</name>
<reference evidence="1" key="2">
    <citation type="journal article" date="2015" name="Fish Shellfish Immunol.">
        <title>Early steps in the European eel (Anguilla anguilla)-Vibrio vulnificus interaction in the gills: Role of the RtxA13 toxin.</title>
        <authorList>
            <person name="Callol A."/>
            <person name="Pajuelo D."/>
            <person name="Ebbesson L."/>
            <person name="Teles M."/>
            <person name="MacKenzie S."/>
            <person name="Amaro C."/>
        </authorList>
    </citation>
    <scope>NUCLEOTIDE SEQUENCE</scope>
</reference>
<protein>
    <submittedName>
        <fullName evidence="1">Uncharacterized protein</fullName>
    </submittedName>
</protein>
<organism evidence="1">
    <name type="scientific">Anguilla anguilla</name>
    <name type="common">European freshwater eel</name>
    <name type="synonym">Muraena anguilla</name>
    <dbReference type="NCBI Taxonomy" id="7936"/>
    <lineage>
        <taxon>Eukaryota</taxon>
        <taxon>Metazoa</taxon>
        <taxon>Chordata</taxon>
        <taxon>Craniata</taxon>
        <taxon>Vertebrata</taxon>
        <taxon>Euteleostomi</taxon>
        <taxon>Actinopterygii</taxon>
        <taxon>Neopterygii</taxon>
        <taxon>Teleostei</taxon>
        <taxon>Anguilliformes</taxon>
        <taxon>Anguillidae</taxon>
        <taxon>Anguilla</taxon>
    </lineage>
</organism>
<reference evidence="1" key="1">
    <citation type="submission" date="2014-11" db="EMBL/GenBank/DDBJ databases">
        <authorList>
            <person name="Amaro Gonzalez C."/>
        </authorList>
    </citation>
    <scope>NUCLEOTIDE SEQUENCE</scope>
</reference>
<dbReference type="AlphaFoldDB" id="A0A0E9SPC0"/>
<dbReference type="EMBL" id="GBXM01066067">
    <property type="protein sequence ID" value="JAH42510.1"/>
    <property type="molecule type" value="Transcribed_RNA"/>
</dbReference>
<sequence length="32" mass="3724">MYGHNSKLLKMEKGNTNYTFPLHLRGCTQIVE</sequence>